<gene>
    <name evidence="8" type="ORF">DRJ31_03510</name>
</gene>
<evidence type="ECO:0000256" key="5">
    <source>
        <dbReference type="ARBA" id="ARBA00023004"/>
    </source>
</evidence>
<dbReference type="PROSITE" id="PS00198">
    <property type="entry name" value="4FE4S_FER_1"/>
    <property type="match status" value="2"/>
</dbReference>
<comment type="caution">
    <text evidence="8">The sequence shown here is derived from an EMBL/GenBank/DDBJ whole genome shotgun (WGS) entry which is preliminary data.</text>
</comment>
<evidence type="ECO:0000256" key="1">
    <source>
        <dbReference type="ARBA" id="ARBA00007097"/>
    </source>
</evidence>
<dbReference type="SUPFAM" id="SSF46548">
    <property type="entry name" value="alpha-helical ferredoxin"/>
    <property type="match status" value="1"/>
</dbReference>
<keyword evidence="3" id="KW-0479">Metal-binding</keyword>
<dbReference type="AlphaFoldDB" id="A0A497ERZ2"/>
<evidence type="ECO:0000256" key="3">
    <source>
        <dbReference type="ARBA" id="ARBA00022723"/>
    </source>
</evidence>
<dbReference type="Proteomes" id="UP000278475">
    <property type="component" value="Unassembled WGS sequence"/>
</dbReference>
<dbReference type="InterPro" id="IPR017900">
    <property type="entry name" value="4Fe4S_Fe_S_CS"/>
</dbReference>
<keyword evidence="5" id="KW-0408">Iron</keyword>
<evidence type="ECO:0000313" key="9">
    <source>
        <dbReference type="Proteomes" id="UP000278475"/>
    </source>
</evidence>
<name>A0A497ERZ2_9CREN</name>
<dbReference type="PANTHER" id="PTHR43255:SF1">
    <property type="entry name" value="IRON-SULFUR-BINDING OXIDOREDUCTASE FADF-RELATED"/>
    <property type="match status" value="1"/>
</dbReference>
<dbReference type="PROSITE" id="PS51379">
    <property type="entry name" value="4FE4S_FER_2"/>
    <property type="match status" value="1"/>
</dbReference>
<dbReference type="InterPro" id="IPR009051">
    <property type="entry name" value="Helical_ferredxn"/>
</dbReference>
<dbReference type="PANTHER" id="PTHR43255">
    <property type="entry name" value="IRON-SULFUR-BINDING OXIDOREDUCTASE FADF-RELATED-RELATED"/>
    <property type="match status" value="1"/>
</dbReference>
<protein>
    <recommendedName>
        <fullName evidence="7">4Fe-4S ferredoxin-type domain-containing protein</fullName>
    </recommendedName>
</protein>
<dbReference type="Pfam" id="PF13183">
    <property type="entry name" value="Fer4_8"/>
    <property type="match status" value="1"/>
</dbReference>
<keyword evidence="2" id="KW-0004">4Fe-4S</keyword>
<dbReference type="Gene3D" id="1.10.1060.10">
    <property type="entry name" value="Alpha-helical ferredoxin"/>
    <property type="match status" value="1"/>
</dbReference>
<organism evidence="8 9">
    <name type="scientific">Thermoproteota archaeon</name>
    <dbReference type="NCBI Taxonomy" id="2056631"/>
    <lineage>
        <taxon>Archaea</taxon>
        <taxon>Thermoproteota</taxon>
    </lineage>
</organism>
<accession>A0A497ERZ2</accession>
<evidence type="ECO:0000256" key="6">
    <source>
        <dbReference type="ARBA" id="ARBA00023014"/>
    </source>
</evidence>
<evidence type="ECO:0000256" key="2">
    <source>
        <dbReference type="ARBA" id="ARBA00022485"/>
    </source>
</evidence>
<proteinExistence type="inferred from homology"/>
<dbReference type="InterPro" id="IPR004017">
    <property type="entry name" value="Cys_rich_dom"/>
</dbReference>
<dbReference type="Pfam" id="PF02754">
    <property type="entry name" value="CCG"/>
    <property type="match status" value="2"/>
</dbReference>
<keyword evidence="6" id="KW-0411">Iron-sulfur</keyword>
<evidence type="ECO:0000259" key="7">
    <source>
        <dbReference type="PROSITE" id="PS51379"/>
    </source>
</evidence>
<dbReference type="EMBL" id="QMQV01000021">
    <property type="protein sequence ID" value="RLE49812.1"/>
    <property type="molecule type" value="Genomic_DNA"/>
</dbReference>
<comment type="similarity">
    <text evidence="1">Belongs to the HdrC family.</text>
</comment>
<dbReference type="InterPro" id="IPR051460">
    <property type="entry name" value="HdrC_iron-sulfur_subunit"/>
</dbReference>
<sequence length="379" mass="42285">MSEILQAWRKDLEFCKRCGLCMPICPTGIANDWYQSKTPRGRMLLLYGLVNSELKPTKTLAERLHTCTLCGYCAVKCPSGLKLDEIFIDARRALHSMGIKLPHLEEVSRRIKESGNPYDMPAEERFMWLDYGDEKPVFEGKAGLWVGCTLSYRRPETAANVYSLLRKLMNVALVKEETCCGAPFYLAGDLNGLEEQLLKAIKVVERLGYELLITPCPSCARAFTEYAEKLGLDRGFDVEYLPVFLYKLLNEGKVPELSLNGLKVAYHDPCEAGRHMNIFDEPRAVIKAVKGIELLEMNGNRLFSNCCGGGGLYIALDSAKAVAIAERRLKDLPRDVNALVTACPSCEVNLSIAVANVGIELEVLDVAEVWHRALSRLKS</sequence>
<reference evidence="8 9" key="1">
    <citation type="submission" date="2018-06" db="EMBL/GenBank/DDBJ databases">
        <title>Extensive metabolic versatility and redundancy in microbially diverse, dynamic hydrothermal sediments.</title>
        <authorList>
            <person name="Dombrowski N."/>
            <person name="Teske A."/>
            <person name="Baker B.J."/>
        </authorList>
    </citation>
    <scope>NUCLEOTIDE SEQUENCE [LARGE SCALE GENOMIC DNA]</scope>
    <source>
        <strain evidence="8">B66_G16</strain>
    </source>
</reference>
<evidence type="ECO:0000256" key="4">
    <source>
        <dbReference type="ARBA" id="ARBA00023002"/>
    </source>
</evidence>
<dbReference type="InterPro" id="IPR017896">
    <property type="entry name" value="4Fe4S_Fe-S-bd"/>
</dbReference>
<dbReference type="GO" id="GO:0016491">
    <property type="term" value="F:oxidoreductase activity"/>
    <property type="evidence" value="ECO:0007669"/>
    <property type="project" value="UniProtKB-KW"/>
</dbReference>
<evidence type="ECO:0000313" key="8">
    <source>
        <dbReference type="EMBL" id="RLE49812.1"/>
    </source>
</evidence>
<dbReference type="GO" id="GO:0051539">
    <property type="term" value="F:4 iron, 4 sulfur cluster binding"/>
    <property type="evidence" value="ECO:0007669"/>
    <property type="project" value="UniProtKB-KW"/>
</dbReference>
<keyword evidence="4" id="KW-0560">Oxidoreductase</keyword>
<dbReference type="GO" id="GO:0046872">
    <property type="term" value="F:metal ion binding"/>
    <property type="evidence" value="ECO:0007669"/>
    <property type="project" value="UniProtKB-KW"/>
</dbReference>
<dbReference type="GO" id="GO:0005886">
    <property type="term" value="C:plasma membrane"/>
    <property type="evidence" value="ECO:0007669"/>
    <property type="project" value="TreeGrafter"/>
</dbReference>
<feature type="domain" description="4Fe-4S ferredoxin-type" evidence="7">
    <location>
        <begin position="6"/>
        <end position="36"/>
    </location>
</feature>